<keyword evidence="2" id="KW-0547">Nucleotide-binding</keyword>
<dbReference type="AlphaFoldDB" id="A0A4Q1KMJ8"/>
<dbReference type="InterPro" id="IPR005702">
    <property type="entry name" value="Wzc-like_C"/>
</dbReference>
<keyword evidence="1" id="KW-0808">Transferase</keyword>
<evidence type="ECO:0000256" key="1">
    <source>
        <dbReference type="ARBA" id="ARBA00022679"/>
    </source>
</evidence>
<dbReference type="Proteomes" id="UP000290958">
    <property type="component" value="Unassembled WGS sequence"/>
</dbReference>
<gene>
    <name evidence="7" type="ORF">EQG66_01685</name>
</gene>
<evidence type="ECO:0000256" key="5">
    <source>
        <dbReference type="ARBA" id="ARBA00023137"/>
    </source>
</evidence>
<reference evidence="8" key="1">
    <citation type="submission" date="2019-01" db="EMBL/GenBank/DDBJ databases">
        <title>Cytophagaceae bacterium strain CAR-16.</title>
        <authorList>
            <person name="Chen W.-M."/>
        </authorList>
    </citation>
    <scope>NUCLEOTIDE SEQUENCE [LARGE SCALE GENOMIC DNA]</scope>
    <source>
        <strain evidence="8">CHR27</strain>
    </source>
</reference>
<dbReference type="InterPro" id="IPR050445">
    <property type="entry name" value="Bact_polysacc_biosynth/exp"/>
</dbReference>
<dbReference type="InterPro" id="IPR027417">
    <property type="entry name" value="P-loop_NTPase"/>
</dbReference>
<dbReference type="Gene3D" id="3.40.50.300">
    <property type="entry name" value="P-loop containing nucleotide triphosphate hydrolases"/>
    <property type="match status" value="1"/>
</dbReference>
<protein>
    <submittedName>
        <fullName evidence="7">Exopolysaccharide biosynthesis protein</fullName>
    </submittedName>
</protein>
<keyword evidence="5" id="KW-0829">Tyrosine-protein kinase</keyword>
<evidence type="ECO:0000259" key="6">
    <source>
        <dbReference type="Pfam" id="PF13614"/>
    </source>
</evidence>
<evidence type="ECO:0000313" key="8">
    <source>
        <dbReference type="Proteomes" id="UP000290958"/>
    </source>
</evidence>
<feature type="domain" description="AAA" evidence="6">
    <location>
        <begin position="130"/>
        <end position="300"/>
    </location>
</feature>
<dbReference type="InterPro" id="IPR025669">
    <property type="entry name" value="AAA_dom"/>
</dbReference>
<organism evidence="7 8">
    <name type="scientific">Sphingobium fluviale</name>
    <dbReference type="NCBI Taxonomy" id="2506423"/>
    <lineage>
        <taxon>Bacteria</taxon>
        <taxon>Pseudomonadati</taxon>
        <taxon>Pseudomonadota</taxon>
        <taxon>Alphaproteobacteria</taxon>
        <taxon>Sphingomonadales</taxon>
        <taxon>Sphingomonadaceae</taxon>
        <taxon>Sphingobium</taxon>
    </lineage>
</organism>
<dbReference type="OrthoDB" id="9775724at2"/>
<evidence type="ECO:0000313" key="7">
    <source>
        <dbReference type="EMBL" id="RXR31017.1"/>
    </source>
</evidence>
<dbReference type="CDD" id="cd05387">
    <property type="entry name" value="BY-kinase"/>
    <property type="match status" value="1"/>
</dbReference>
<evidence type="ECO:0000256" key="4">
    <source>
        <dbReference type="ARBA" id="ARBA00022840"/>
    </source>
</evidence>
<evidence type="ECO:0000256" key="2">
    <source>
        <dbReference type="ARBA" id="ARBA00022741"/>
    </source>
</evidence>
<proteinExistence type="predicted"/>
<keyword evidence="8" id="KW-1185">Reference proteome</keyword>
<evidence type="ECO:0000256" key="3">
    <source>
        <dbReference type="ARBA" id="ARBA00022777"/>
    </source>
</evidence>
<dbReference type="EMBL" id="SBKP01000001">
    <property type="protein sequence ID" value="RXR31017.1"/>
    <property type="molecule type" value="Genomic_DNA"/>
</dbReference>
<dbReference type="Pfam" id="PF13614">
    <property type="entry name" value="AAA_31"/>
    <property type="match status" value="1"/>
</dbReference>
<dbReference type="RefSeq" id="WP_129402784.1">
    <property type="nucleotide sequence ID" value="NZ_SBKP01000001.1"/>
</dbReference>
<dbReference type="PANTHER" id="PTHR32309">
    <property type="entry name" value="TYROSINE-PROTEIN KINASE"/>
    <property type="match status" value="1"/>
</dbReference>
<sequence>MGKQDFPHSDRDAATPAKGLLERASDIFDFGGALKGQGLPPLAVPQELIPPPPVYTPAPVAQTSAPGIAPRPRAADWTGPVQKLDRDVLGENGFIVPGAPITGLAEEFRIIKRELQAGLRSEGSPHEDGRVVLVASAHPGDGKTFCAVNLALSLAAESNIEVLLVDGDVAKPDAPRVLGLEVHKGLLDVLADPALRVEDYVIRTDVPGLSVLPAGTGTTRDGEFLASAQMDSVIAALVSGRPERIVIIDSAPLLAASAASILAAHVDLTLLVVRADRTSETALRDAAELLNGCRNVQLMLNGVKFSASGRRFGTYYGREG</sequence>
<name>A0A4Q1KMJ8_9SPHN</name>
<dbReference type="PANTHER" id="PTHR32309:SF31">
    <property type="entry name" value="CAPSULAR EXOPOLYSACCHARIDE FAMILY"/>
    <property type="match status" value="1"/>
</dbReference>
<dbReference type="SUPFAM" id="SSF52540">
    <property type="entry name" value="P-loop containing nucleoside triphosphate hydrolases"/>
    <property type="match status" value="1"/>
</dbReference>
<keyword evidence="4" id="KW-0067">ATP-binding</keyword>
<accession>A0A4Q1KMJ8</accession>
<comment type="caution">
    <text evidence="7">The sequence shown here is derived from an EMBL/GenBank/DDBJ whole genome shotgun (WGS) entry which is preliminary data.</text>
</comment>
<keyword evidence="3" id="KW-0418">Kinase</keyword>